<keyword evidence="1" id="KW-1133">Transmembrane helix</keyword>
<feature type="transmembrane region" description="Helical" evidence="1">
    <location>
        <begin position="53"/>
        <end position="72"/>
    </location>
</feature>
<accession>A0ABV1RCH1</accession>
<name>A0ABV1RCH1_9ALTE</name>
<keyword evidence="3" id="KW-1185">Reference proteome</keyword>
<keyword evidence="1" id="KW-0472">Membrane</keyword>
<sequence length="139" mass="15511">MIQAYKKAVLFLIIIYTTYIFLPLAWPYLYREQTVSFLGLAGLEAQLPLPESFNYVIPCLYLVCCFGLYSFFNSARVGFVILIICNLTVGSFGLGYSASAFLDTALGYFISLLEGGILVMSYVTSAAEEFKKRNLGTKM</sequence>
<evidence type="ECO:0000256" key="1">
    <source>
        <dbReference type="SAM" id="Phobius"/>
    </source>
</evidence>
<keyword evidence="1" id="KW-0812">Transmembrane</keyword>
<feature type="transmembrane region" description="Helical" evidence="1">
    <location>
        <begin position="105"/>
        <end position="123"/>
    </location>
</feature>
<proteinExistence type="predicted"/>
<dbReference type="EMBL" id="JBELOE010000062">
    <property type="protein sequence ID" value="MER2490615.1"/>
    <property type="molecule type" value="Genomic_DNA"/>
</dbReference>
<evidence type="ECO:0000313" key="3">
    <source>
        <dbReference type="Proteomes" id="UP001467690"/>
    </source>
</evidence>
<dbReference type="RefSeq" id="WP_143870988.1">
    <property type="nucleotide sequence ID" value="NZ_CP041660.1"/>
</dbReference>
<organism evidence="2 3">
    <name type="scientific">Catenovulum sediminis</name>
    <dbReference type="NCBI Taxonomy" id="1740262"/>
    <lineage>
        <taxon>Bacteria</taxon>
        <taxon>Pseudomonadati</taxon>
        <taxon>Pseudomonadota</taxon>
        <taxon>Gammaproteobacteria</taxon>
        <taxon>Alteromonadales</taxon>
        <taxon>Alteromonadaceae</taxon>
        <taxon>Catenovulum</taxon>
    </lineage>
</organism>
<dbReference type="Proteomes" id="UP001467690">
    <property type="component" value="Unassembled WGS sequence"/>
</dbReference>
<protein>
    <submittedName>
        <fullName evidence="2">Uncharacterized protein</fullName>
    </submittedName>
</protein>
<comment type="caution">
    <text evidence="2">The sequence shown here is derived from an EMBL/GenBank/DDBJ whole genome shotgun (WGS) entry which is preliminary data.</text>
</comment>
<reference evidence="2 3" key="1">
    <citation type="submission" date="2024-06" db="EMBL/GenBank/DDBJ databases">
        <authorList>
            <person name="Chen R.Y."/>
        </authorList>
    </citation>
    <scope>NUCLEOTIDE SEQUENCE [LARGE SCALE GENOMIC DNA]</scope>
    <source>
        <strain evidence="2 3">D2</strain>
    </source>
</reference>
<feature type="transmembrane region" description="Helical" evidence="1">
    <location>
        <begin position="79"/>
        <end position="99"/>
    </location>
</feature>
<evidence type="ECO:0000313" key="2">
    <source>
        <dbReference type="EMBL" id="MER2490615.1"/>
    </source>
</evidence>
<feature type="transmembrane region" description="Helical" evidence="1">
    <location>
        <begin position="9"/>
        <end position="29"/>
    </location>
</feature>
<gene>
    <name evidence="2" type="ORF">ABS311_01785</name>
</gene>